<accession>I3DBF6</accession>
<sequence>MNHAQNGNGGFESGFIPPVTAIERIEVIRGPMSSLYGSDAMGGVVNVITKDSTKDWTGALSFGGFLHEDNESGNGYNGNFFLFGPLVQNLLGIQVYGGGNLRNEDEFVGGFNKNNNKNITTKLTFTPTEKQKFELEAGRNVQKKEETPGKSVAAQTCRGSNCTANSWSTTLASRNHWALSHYADWGFMSSEFSVYQEQAKRQVKYYSGYNSRQPEITNSVVDAKFMVPAGMHFLVFGGQYLHAKLDDDSVSGVTRVTNPRTGAVRSVANMALTKNKAIQKALFLEDEISFTEDLLLTLGARVDHHEKYGSHWSPKAYLVYHLNDEFTLKGGVAKAFRAPGIREVSEGYVTSTQSGAGVIYGNPNINPETSVNEEVGVTYVHKSGFNANLTVFNTDFKNKLTSYSTGTRDPITGANLYVYDNVGKANIKGVELSSHIPLMKQLGLDLSYTYQHSKRESDEDLSASGLSLRGLPLDYTPKHSGSAKLTWTVNDNLDVYTRLHYQGKQIWANPRNGDNKNIARERSGFSTVDLGANYQISKNVLLNLAVLNLGNERLDVIDTNGGNWAREDGRRYWANMTVSF</sequence>
<feature type="short sequence motif" description="TonB C-terminal box" evidence="11">
    <location>
        <begin position="563"/>
        <end position="580"/>
    </location>
</feature>
<evidence type="ECO:0000259" key="14">
    <source>
        <dbReference type="Pfam" id="PF07715"/>
    </source>
</evidence>
<organism evidence="15 16">
    <name type="scientific">Pasteurella bettyae CCUG 2042</name>
    <dbReference type="NCBI Taxonomy" id="1095749"/>
    <lineage>
        <taxon>Bacteria</taxon>
        <taxon>Pseudomonadati</taxon>
        <taxon>Pseudomonadota</taxon>
        <taxon>Gammaproteobacteria</taxon>
        <taxon>Pasteurellales</taxon>
        <taxon>Pasteurellaceae</taxon>
        <taxon>Pasteurella</taxon>
    </lineage>
</organism>
<comment type="subcellular location">
    <subcellularLocation>
        <location evidence="1 10">Cell outer membrane</location>
        <topology evidence="1 10">Multi-pass membrane protein</topology>
    </subcellularLocation>
</comment>
<dbReference type="AlphaFoldDB" id="I3DBF6"/>
<keyword evidence="15" id="KW-0675">Receptor</keyword>
<keyword evidence="2 10" id="KW-0813">Transport</keyword>
<dbReference type="Pfam" id="PF07715">
    <property type="entry name" value="Plug"/>
    <property type="match status" value="1"/>
</dbReference>
<name>I3DBF6_9PAST</name>
<dbReference type="InterPro" id="IPR010917">
    <property type="entry name" value="TonB_rcpt_CS"/>
</dbReference>
<evidence type="ECO:0000256" key="1">
    <source>
        <dbReference type="ARBA" id="ARBA00004571"/>
    </source>
</evidence>
<evidence type="ECO:0000256" key="5">
    <source>
        <dbReference type="ARBA" id="ARBA00022729"/>
    </source>
</evidence>
<keyword evidence="3 10" id="KW-1134">Transmembrane beta strand</keyword>
<dbReference type="PROSITE" id="PS01156">
    <property type="entry name" value="TONB_DEPENDENT_REC_2"/>
    <property type="match status" value="1"/>
</dbReference>
<dbReference type="PANTHER" id="PTHR30069:SF53">
    <property type="entry name" value="COLICIN I RECEPTOR-RELATED"/>
    <property type="match status" value="1"/>
</dbReference>
<dbReference type="Gene3D" id="2.170.130.10">
    <property type="entry name" value="TonB-dependent receptor, plug domain"/>
    <property type="match status" value="1"/>
</dbReference>
<keyword evidence="16" id="KW-1185">Reference proteome</keyword>
<gene>
    <name evidence="15" type="ORF">HMPREF1052_0314</name>
</gene>
<evidence type="ECO:0000259" key="13">
    <source>
        <dbReference type="Pfam" id="PF00593"/>
    </source>
</evidence>
<feature type="domain" description="TonB-dependent receptor plug" evidence="14">
    <location>
        <begin position="6"/>
        <end position="44"/>
    </location>
</feature>
<dbReference type="CDD" id="cd01347">
    <property type="entry name" value="ligand_gated_channel"/>
    <property type="match status" value="1"/>
</dbReference>
<keyword evidence="7 12" id="KW-0798">TonB box</keyword>
<evidence type="ECO:0000256" key="8">
    <source>
        <dbReference type="ARBA" id="ARBA00023136"/>
    </source>
</evidence>
<dbReference type="InterPro" id="IPR000531">
    <property type="entry name" value="Beta-barrel_TonB"/>
</dbReference>
<dbReference type="PANTHER" id="PTHR30069">
    <property type="entry name" value="TONB-DEPENDENT OUTER MEMBRANE RECEPTOR"/>
    <property type="match status" value="1"/>
</dbReference>
<keyword evidence="4 10" id="KW-0812">Transmembrane</keyword>
<comment type="similarity">
    <text evidence="10 12">Belongs to the TonB-dependent receptor family.</text>
</comment>
<evidence type="ECO:0000256" key="6">
    <source>
        <dbReference type="ARBA" id="ARBA00023065"/>
    </source>
</evidence>
<dbReference type="EMBL" id="AJSX01000033">
    <property type="protein sequence ID" value="EIJ69049.1"/>
    <property type="molecule type" value="Genomic_DNA"/>
</dbReference>
<evidence type="ECO:0000256" key="10">
    <source>
        <dbReference type="PROSITE-ProRule" id="PRU01360"/>
    </source>
</evidence>
<dbReference type="Gene3D" id="2.40.170.20">
    <property type="entry name" value="TonB-dependent receptor, beta-barrel domain"/>
    <property type="match status" value="1"/>
</dbReference>
<dbReference type="SUPFAM" id="SSF56935">
    <property type="entry name" value="Porins"/>
    <property type="match status" value="1"/>
</dbReference>
<dbReference type="GO" id="GO:0044718">
    <property type="term" value="P:siderophore transmembrane transport"/>
    <property type="evidence" value="ECO:0007669"/>
    <property type="project" value="TreeGrafter"/>
</dbReference>
<evidence type="ECO:0000256" key="2">
    <source>
        <dbReference type="ARBA" id="ARBA00022448"/>
    </source>
</evidence>
<evidence type="ECO:0000256" key="3">
    <source>
        <dbReference type="ARBA" id="ARBA00022452"/>
    </source>
</evidence>
<feature type="domain" description="TonB-dependent receptor-like beta-barrel" evidence="13">
    <location>
        <begin position="165"/>
        <end position="549"/>
    </location>
</feature>
<dbReference type="InterPro" id="IPR012910">
    <property type="entry name" value="Plug_dom"/>
</dbReference>
<keyword evidence="9 10" id="KW-0998">Cell outer membrane</keyword>
<reference evidence="15 16" key="1">
    <citation type="submission" date="2012-03" db="EMBL/GenBank/DDBJ databases">
        <authorList>
            <person name="Harkins D.M."/>
            <person name="Madupu R."/>
            <person name="Durkin A.S."/>
            <person name="Torralba M."/>
            <person name="Methe B."/>
            <person name="Sutton G.G."/>
            <person name="Nelson K.E."/>
        </authorList>
    </citation>
    <scope>NUCLEOTIDE SEQUENCE [LARGE SCALE GENOMIC DNA]</scope>
    <source>
        <strain evidence="15 16">CCUG 2042</strain>
    </source>
</reference>
<dbReference type="Proteomes" id="UP000006457">
    <property type="component" value="Unassembled WGS sequence"/>
</dbReference>
<dbReference type="Pfam" id="PF00593">
    <property type="entry name" value="TonB_dep_Rec_b-barrel"/>
    <property type="match status" value="1"/>
</dbReference>
<protein>
    <submittedName>
        <fullName evidence="15">Putative siderophore receptor IreA</fullName>
    </submittedName>
</protein>
<evidence type="ECO:0000256" key="9">
    <source>
        <dbReference type="ARBA" id="ARBA00023237"/>
    </source>
</evidence>
<proteinExistence type="inferred from homology"/>
<evidence type="ECO:0000313" key="15">
    <source>
        <dbReference type="EMBL" id="EIJ69049.1"/>
    </source>
</evidence>
<comment type="caution">
    <text evidence="15">The sequence shown here is derived from an EMBL/GenBank/DDBJ whole genome shotgun (WGS) entry which is preliminary data.</text>
</comment>
<evidence type="ECO:0000256" key="7">
    <source>
        <dbReference type="ARBA" id="ARBA00023077"/>
    </source>
</evidence>
<evidence type="ECO:0000256" key="11">
    <source>
        <dbReference type="PROSITE-ProRule" id="PRU10144"/>
    </source>
</evidence>
<dbReference type="InterPro" id="IPR036942">
    <property type="entry name" value="Beta-barrel_TonB_sf"/>
</dbReference>
<dbReference type="InterPro" id="IPR037066">
    <property type="entry name" value="Plug_dom_sf"/>
</dbReference>
<evidence type="ECO:0000256" key="4">
    <source>
        <dbReference type="ARBA" id="ARBA00022692"/>
    </source>
</evidence>
<keyword evidence="8 10" id="KW-0472">Membrane</keyword>
<dbReference type="eggNOG" id="COG4771">
    <property type="taxonomic scope" value="Bacteria"/>
</dbReference>
<dbReference type="GO" id="GO:0015344">
    <property type="term" value="F:siderophore uptake transmembrane transporter activity"/>
    <property type="evidence" value="ECO:0007669"/>
    <property type="project" value="TreeGrafter"/>
</dbReference>
<keyword evidence="6" id="KW-0406">Ion transport</keyword>
<evidence type="ECO:0000256" key="12">
    <source>
        <dbReference type="RuleBase" id="RU003357"/>
    </source>
</evidence>
<keyword evidence="5" id="KW-0732">Signal</keyword>
<dbReference type="PROSITE" id="PS52016">
    <property type="entry name" value="TONB_DEPENDENT_REC_3"/>
    <property type="match status" value="1"/>
</dbReference>
<dbReference type="GO" id="GO:0009279">
    <property type="term" value="C:cell outer membrane"/>
    <property type="evidence" value="ECO:0007669"/>
    <property type="project" value="UniProtKB-SubCell"/>
</dbReference>
<dbReference type="InterPro" id="IPR039426">
    <property type="entry name" value="TonB-dep_rcpt-like"/>
</dbReference>
<dbReference type="PATRIC" id="fig|1095749.3.peg.1252"/>
<evidence type="ECO:0000313" key="16">
    <source>
        <dbReference type="Proteomes" id="UP000006457"/>
    </source>
</evidence>